<dbReference type="InterPro" id="IPR011990">
    <property type="entry name" value="TPR-like_helical_dom_sf"/>
</dbReference>
<dbReference type="Gene3D" id="1.25.40.10">
    <property type="entry name" value="Tetratricopeptide repeat domain"/>
    <property type="match status" value="1"/>
</dbReference>
<dbReference type="InterPro" id="IPR036034">
    <property type="entry name" value="PDZ_sf"/>
</dbReference>
<dbReference type="Pfam" id="PF17820">
    <property type="entry name" value="PDZ_6"/>
    <property type="match status" value="1"/>
</dbReference>
<dbReference type="PROSITE" id="PS50106">
    <property type="entry name" value="PDZ"/>
    <property type="match status" value="1"/>
</dbReference>
<evidence type="ECO:0000256" key="1">
    <source>
        <dbReference type="SAM" id="Coils"/>
    </source>
</evidence>
<comment type="caution">
    <text evidence="3">The sequence shown here is derived from an EMBL/GenBank/DDBJ whole genome shotgun (WGS) entry which is preliminary data.</text>
</comment>
<dbReference type="InterPro" id="IPR011044">
    <property type="entry name" value="Quino_amine_DH_bsu"/>
</dbReference>
<feature type="domain" description="PDZ" evidence="2">
    <location>
        <begin position="28"/>
        <end position="100"/>
    </location>
</feature>
<dbReference type="AlphaFoldDB" id="A0A0S7XRT8"/>
<dbReference type="InterPro" id="IPR001478">
    <property type="entry name" value="PDZ"/>
</dbReference>
<dbReference type="PANTHER" id="PTHR32060">
    <property type="entry name" value="TAIL-SPECIFIC PROTEASE"/>
    <property type="match status" value="1"/>
</dbReference>
<dbReference type="InterPro" id="IPR015943">
    <property type="entry name" value="WD40/YVTN_repeat-like_dom_sf"/>
</dbReference>
<dbReference type="Proteomes" id="UP000051861">
    <property type="component" value="Unassembled WGS sequence"/>
</dbReference>
<feature type="coiled-coil region" evidence="1">
    <location>
        <begin position="439"/>
        <end position="466"/>
    </location>
</feature>
<proteinExistence type="predicted"/>
<protein>
    <recommendedName>
        <fullName evidence="2">PDZ domain-containing protein</fullName>
    </recommendedName>
</protein>
<dbReference type="SUPFAM" id="SSF50969">
    <property type="entry name" value="YVTN repeat-like/Quinoprotein amine dehydrogenase"/>
    <property type="match status" value="1"/>
</dbReference>
<name>A0A0S7XRT8_UNCSA</name>
<dbReference type="Pfam" id="PF13174">
    <property type="entry name" value="TPR_6"/>
    <property type="match status" value="1"/>
</dbReference>
<dbReference type="EMBL" id="LIZX01000130">
    <property type="protein sequence ID" value="KPJ65189.1"/>
    <property type="molecule type" value="Genomic_DNA"/>
</dbReference>
<gene>
    <name evidence="3" type="ORF">AMJ44_10765</name>
</gene>
<dbReference type="SUPFAM" id="SSF48452">
    <property type="entry name" value="TPR-like"/>
    <property type="match status" value="1"/>
</dbReference>
<evidence type="ECO:0000313" key="3">
    <source>
        <dbReference type="EMBL" id="KPJ65189.1"/>
    </source>
</evidence>
<dbReference type="PATRIC" id="fig|1703775.3.peg.1018"/>
<dbReference type="SMART" id="SM00228">
    <property type="entry name" value="PDZ"/>
    <property type="match status" value="1"/>
</dbReference>
<dbReference type="Gene3D" id="2.130.10.10">
    <property type="entry name" value="YVTN repeat-like/Quinoprotein amine dehydrogenase"/>
    <property type="match status" value="1"/>
</dbReference>
<dbReference type="InterPro" id="IPR041489">
    <property type="entry name" value="PDZ_6"/>
</dbReference>
<evidence type="ECO:0000313" key="4">
    <source>
        <dbReference type="Proteomes" id="UP000051861"/>
    </source>
</evidence>
<dbReference type="SUPFAM" id="SSF50156">
    <property type="entry name" value="PDZ domain-like"/>
    <property type="match status" value="1"/>
</dbReference>
<reference evidence="3 4" key="1">
    <citation type="journal article" date="2015" name="Microbiome">
        <title>Genomic resolution of linkages in carbon, nitrogen, and sulfur cycling among widespread estuary sediment bacteria.</title>
        <authorList>
            <person name="Baker B.J."/>
            <person name="Lazar C.S."/>
            <person name="Teske A.P."/>
            <person name="Dick G.J."/>
        </authorList>
    </citation>
    <scope>NUCLEOTIDE SEQUENCE [LARGE SCALE GENOMIC DNA]</scope>
    <source>
        <strain evidence="3">DG_54_3</strain>
    </source>
</reference>
<accession>A0A0S7XRT8</accession>
<dbReference type="PANTHER" id="PTHR32060:SF22">
    <property type="entry name" value="CARBOXYL-TERMINAL-PROCESSING PEPTIDASE 3, CHLOROPLASTIC"/>
    <property type="match status" value="1"/>
</dbReference>
<dbReference type="Gene3D" id="2.30.42.10">
    <property type="match status" value="1"/>
</dbReference>
<dbReference type="GO" id="GO:0004175">
    <property type="term" value="F:endopeptidase activity"/>
    <property type="evidence" value="ECO:0007669"/>
    <property type="project" value="TreeGrafter"/>
</dbReference>
<sequence>MKDKGRSFKRVFVSFVLLILLTIVLASTINASQNTENVIKTGDYVGIGIMLGKLRNHILITFIIKGGPAQEAGLKAGDIIVAVDDKPTENLDVADVSKLIAGEKGTPVKITTVSPSDMSIRKDFIITRRDIKYPKSNDLEAPQYDRSKLEIKIGEIEGASAPYPYGNMEYRQLAAINVSAPGAQSYEAYILDKNKNVVKRVYVEEGEYLANGIEQQAKWNEEIYDDPAENINSPSGKYIFTIKCFGYDGRIAKADKEFQIDINPPVLVVYGKNMIVPDGQLFFSADKDVYIKLRTYDEYGNTLEAINDEGKLYEAKTKQKIELNNKEKIRYVWLKATDKYGNTSAKVIDLAPPFSKKLKQYYLIQMTEEIRNKEFKRTDYTNYYNEILIKSQILLENGDPIKALLLLRINENEYPYADVLYGDSEVKRAFGAMAQMEIARIYAEYLQDYEEAIKEYKNAIAKYKDVVIGFIQAYRGPWGKCGIFALLKSAKVYCVDLKEYGKALKIYHDYLKTYADEWEGVWEYAYSFDRQAFNSIISISKTIYGGGDRSIAECRKVIAETKNDDIACEALLKIAEVSVGNAKYGEAVKAYAEIINRYPTAEVTFPYDVTLNYSSVAKTKTLEIYQTKMRDLRKTEKYAKTIINEAKNQADIDFAYKKLDELLPLVERASNAVRLEYKLLKREAGERFCLDGILMEDDNKIYFTENYGGHNFIYFVRIDDILEGINKNQESKYGIKNRIFVEVANQDVVVRKPKLILTKDEKTHEIKTNDGKVLYSSPATNTEAVIGFVSDKNNLYILHPNYVTVKKINNSEEKKIRLNDRKYAWPRRIWISPDSHYLIVQDESRPVRNDPLYSNDPLHGLEEIDLKVIDLTRNGEEAVRTIVLRGHIKDILFSGDSKYFLVNKGRAPYSYKYAGYIPSKIDIYELSTMNNVKTIYVDGDAMTIALSNDQNYLWILSNRDKPILSIVDLRKVL</sequence>
<keyword evidence="1" id="KW-0175">Coiled coil</keyword>
<organism evidence="3 4">
    <name type="scientific">candidate division WOR-1 bacterium DG_54_3</name>
    <dbReference type="NCBI Taxonomy" id="1703775"/>
    <lineage>
        <taxon>Bacteria</taxon>
        <taxon>Bacillati</taxon>
        <taxon>Saganbacteria</taxon>
    </lineage>
</organism>
<dbReference type="InterPro" id="IPR019734">
    <property type="entry name" value="TPR_rpt"/>
</dbReference>
<evidence type="ECO:0000259" key="2">
    <source>
        <dbReference type="PROSITE" id="PS50106"/>
    </source>
</evidence>
<dbReference type="CDD" id="cd06782">
    <property type="entry name" value="cpPDZ_CPP-like"/>
    <property type="match status" value="1"/>
</dbReference>